<dbReference type="AlphaFoldDB" id="B3QTY9"/>
<dbReference type="KEGG" id="cts:Ctha_0316"/>
<feature type="compositionally biased region" description="Basic and acidic residues" evidence="1">
    <location>
        <begin position="385"/>
        <end position="407"/>
    </location>
</feature>
<dbReference type="eggNOG" id="COG3266">
    <property type="taxonomic scope" value="Bacteria"/>
</dbReference>
<dbReference type="Proteomes" id="UP000001208">
    <property type="component" value="Chromosome"/>
</dbReference>
<dbReference type="EMBL" id="CP001100">
    <property type="protein sequence ID" value="ACF12787.1"/>
    <property type="molecule type" value="Genomic_DNA"/>
</dbReference>
<dbReference type="OrthoDB" id="241105at2"/>
<gene>
    <name evidence="3" type="ordered locus">Ctha_0316</name>
</gene>
<evidence type="ECO:0000313" key="4">
    <source>
        <dbReference type="Proteomes" id="UP000001208"/>
    </source>
</evidence>
<accession>B3QTY9</accession>
<reference evidence="3 4" key="1">
    <citation type="submission" date="2008-06" db="EMBL/GenBank/DDBJ databases">
        <title>Complete sequence of Chloroherpeton thalassium ATCC 35110.</title>
        <authorList>
            <consortium name="US DOE Joint Genome Institute"/>
            <person name="Lucas S."/>
            <person name="Copeland A."/>
            <person name="Lapidus A."/>
            <person name="Glavina del Rio T."/>
            <person name="Dalin E."/>
            <person name="Tice H."/>
            <person name="Bruce D."/>
            <person name="Goodwin L."/>
            <person name="Pitluck S."/>
            <person name="Schmutz J."/>
            <person name="Larimer F."/>
            <person name="Land M."/>
            <person name="Hauser L."/>
            <person name="Kyrpides N."/>
            <person name="Mikhailova N."/>
            <person name="Liu Z."/>
            <person name="Li T."/>
            <person name="Zhao F."/>
            <person name="Overmann J."/>
            <person name="Bryant D.A."/>
            <person name="Richardson P."/>
        </authorList>
    </citation>
    <scope>NUCLEOTIDE SEQUENCE [LARGE SCALE GENOMIC DNA]</scope>
    <source>
        <strain evidence="4">ATCC 35110 / GB-78</strain>
    </source>
</reference>
<feature type="region of interest" description="Disordered" evidence="1">
    <location>
        <begin position="364"/>
        <end position="407"/>
    </location>
</feature>
<dbReference type="HOGENOM" id="CLU_035408_0_0_10"/>
<name>B3QTY9_CHLT3</name>
<evidence type="ECO:0000256" key="1">
    <source>
        <dbReference type="SAM" id="MobiDB-lite"/>
    </source>
</evidence>
<proteinExistence type="predicted"/>
<organism evidence="3 4">
    <name type="scientific">Chloroherpeton thalassium (strain ATCC 35110 / GB-78)</name>
    <dbReference type="NCBI Taxonomy" id="517418"/>
    <lineage>
        <taxon>Bacteria</taxon>
        <taxon>Pseudomonadati</taxon>
        <taxon>Chlorobiota</taxon>
        <taxon>Chlorobiia</taxon>
        <taxon>Chlorobiales</taxon>
        <taxon>Chloroherpetonaceae</taxon>
        <taxon>Chloroherpeton</taxon>
    </lineage>
</organism>
<dbReference type="RefSeq" id="WP_012498871.1">
    <property type="nucleotide sequence ID" value="NC_011026.1"/>
</dbReference>
<sequence length="445" mass="50187">MMNEQKKTLIFVATALMLGLLGFLSAPKASTPDAFADVGAAFFPDFTDPNTAAVLEVVKYDEETASARPFKVTFKKGLWVIPSEYNYPADGKEQLSKTAAAMIQIKKEDFRTDNPAEFESLGVIDPLDESSTAMSGHGKRVTVRNENDKVLADLIIGKKVSGKKDYYFVREPEGKRVYTAKLNFEISTKFNDWIDTDLLQLDKKRVSEILLKDYSINEVTGTVDERGEIRLSKNGETWMLDRMKPGEDLNTKKVAEVLSALDELKIVGVRPKPSGLSAGLKKQSAGIEVSKDDMLSLQSKGYFFTRDGRLLSNEGELQLRTEDGVIYTLRFGEVVPGENDEDDSQTKENRFLFLTASFDEDAFKEPKQPESTAFETKPDSLWSAADRENKKQSRAHEKWQKQVEDGKKLASSLTNRFADWYYIIPGKNFDKLKLSRRELLKEKNS</sequence>
<dbReference type="InterPro" id="IPR025641">
    <property type="entry name" value="DUF4340"/>
</dbReference>
<evidence type="ECO:0000259" key="2">
    <source>
        <dbReference type="Pfam" id="PF14238"/>
    </source>
</evidence>
<protein>
    <recommendedName>
        <fullName evidence="2">DUF4340 domain-containing protein</fullName>
    </recommendedName>
</protein>
<dbReference type="Pfam" id="PF14238">
    <property type="entry name" value="DUF4340"/>
    <property type="match status" value="1"/>
</dbReference>
<feature type="domain" description="DUF4340" evidence="2">
    <location>
        <begin position="79"/>
        <end position="277"/>
    </location>
</feature>
<evidence type="ECO:0000313" key="3">
    <source>
        <dbReference type="EMBL" id="ACF12787.1"/>
    </source>
</evidence>
<dbReference type="STRING" id="517418.Ctha_0316"/>
<keyword evidence="4" id="KW-1185">Reference proteome</keyword>